<dbReference type="Pfam" id="PF20700">
    <property type="entry name" value="Mutator"/>
    <property type="match status" value="1"/>
</dbReference>
<dbReference type="InterPro" id="IPR049012">
    <property type="entry name" value="Mutator_transp_dom"/>
</dbReference>
<proteinExistence type="predicted"/>
<gene>
    <name evidence="2" type="ORF">CEUTPL_LOCUS12485</name>
</gene>
<evidence type="ECO:0000259" key="1">
    <source>
        <dbReference type="Pfam" id="PF20700"/>
    </source>
</evidence>
<accession>A0A9N9N1B7</accession>
<feature type="domain" description="Mutator-like transposase" evidence="1">
    <location>
        <begin position="1"/>
        <end position="131"/>
    </location>
</feature>
<dbReference type="EMBL" id="OU892284">
    <property type="protein sequence ID" value="CAG9772063.1"/>
    <property type="molecule type" value="Genomic_DNA"/>
</dbReference>
<sequence>MENAAAKEAELSLEEGDVDGNAISCITVVTDGAWAKRSYNVNYDYVSGVACIIGYRTGNVLFLGIRNKYCSLCSYYGNKGQDIPIHKCYKNWQGISTSMETDIIAEGSNIELRKLKYTKMVGDGDSSVHTQKINPKKTLRKHIGPKSSMEKSFIAEFC</sequence>
<dbReference type="AlphaFoldDB" id="A0A9N9N1B7"/>
<name>A0A9N9N1B7_9CUCU</name>
<dbReference type="Proteomes" id="UP001152799">
    <property type="component" value="Chromosome 8"/>
</dbReference>
<reference evidence="2" key="1">
    <citation type="submission" date="2022-01" db="EMBL/GenBank/DDBJ databases">
        <authorList>
            <person name="King R."/>
        </authorList>
    </citation>
    <scope>NUCLEOTIDE SEQUENCE</scope>
</reference>
<protein>
    <recommendedName>
        <fullName evidence="1">Mutator-like transposase domain-containing protein</fullName>
    </recommendedName>
</protein>
<evidence type="ECO:0000313" key="2">
    <source>
        <dbReference type="EMBL" id="CAG9772063.1"/>
    </source>
</evidence>
<organism evidence="2 3">
    <name type="scientific">Ceutorhynchus assimilis</name>
    <name type="common">cabbage seed weevil</name>
    <dbReference type="NCBI Taxonomy" id="467358"/>
    <lineage>
        <taxon>Eukaryota</taxon>
        <taxon>Metazoa</taxon>
        <taxon>Ecdysozoa</taxon>
        <taxon>Arthropoda</taxon>
        <taxon>Hexapoda</taxon>
        <taxon>Insecta</taxon>
        <taxon>Pterygota</taxon>
        <taxon>Neoptera</taxon>
        <taxon>Endopterygota</taxon>
        <taxon>Coleoptera</taxon>
        <taxon>Polyphaga</taxon>
        <taxon>Cucujiformia</taxon>
        <taxon>Curculionidae</taxon>
        <taxon>Ceutorhynchinae</taxon>
        <taxon>Ceutorhynchus</taxon>
    </lineage>
</organism>
<evidence type="ECO:0000313" key="3">
    <source>
        <dbReference type="Proteomes" id="UP001152799"/>
    </source>
</evidence>
<keyword evidence="3" id="KW-1185">Reference proteome</keyword>
<dbReference type="OrthoDB" id="10069847at2759"/>